<dbReference type="Gene3D" id="3.30.420.40">
    <property type="match status" value="1"/>
</dbReference>
<dbReference type="PANTHER" id="PTHR11782">
    <property type="entry name" value="ADENOSINE/GUANOSINE DIPHOSPHATASE"/>
    <property type="match status" value="1"/>
</dbReference>
<dbReference type="EMBL" id="KZ308295">
    <property type="protein sequence ID" value="KAG8226767.1"/>
    <property type="molecule type" value="Genomic_DNA"/>
</dbReference>
<feature type="transmembrane region" description="Helical" evidence="4">
    <location>
        <begin position="503"/>
        <end position="529"/>
    </location>
</feature>
<keyword evidence="4" id="KW-1133">Transmembrane helix</keyword>
<evidence type="ECO:0000313" key="5">
    <source>
        <dbReference type="EMBL" id="KAG8226767.1"/>
    </source>
</evidence>
<proteinExistence type="inferred from homology"/>
<organism evidence="5 6">
    <name type="scientific">Ladona fulva</name>
    <name type="common">Scarce chaser dragonfly</name>
    <name type="synonym">Libellula fulva</name>
    <dbReference type="NCBI Taxonomy" id="123851"/>
    <lineage>
        <taxon>Eukaryota</taxon>
        <taxon>Metazoa</taxon>
        <taxon>Ecdysozoa</taxon>
        <taxon>Arthropoda</taxon>
        <taxon>Hexapoda</taxon>
        <taxon>Insecta</taxon>
        <taxon>Pterygota</taxon>
        <taxon>Palaeoptera</taxon>
        <taxon>Odonata</taxon>
        <taxon>Epiprocta</taxon>
        <taxon>Anisoptera</taxon>
        <taxon>Libelluloidea</taxon>
        <taxon>Libellulidae</taxon>
        <taxon>Ladona</taxon>
    </lineage>
</organism>
<dbReference type="InterPro" id="IPR000407">
    <property type="entry name" value="GDA1_CD39_NTPase"/>
</dbReference>
<evidence type="ECO:0000256" key="2">
    <source>
        <dbReference type="ARBA" id="ARBA00022801"/>
    </source>
</evidence>
<comment type="similarity">
    <text evidence="1">Belongs to the GDA1/CD39 NTPase family.</text>
</comment>
<keyword evidence="2" id="KW-0378">Hydrolase</keyword>
<feature type="active site" description="Proton acceptor" evidence="3">
    <location>
        <position position="198"/>
    </location>
</feature>
<evidence type="ECO:0000256" key="4">
    <source>
        <dbReference type="SAM" id="Phobius"/>
    </source>
</evidence>
<reference evidence="5" key="1">
    <citation type="submission" date="2013-04" db="EMBL/GenBank/DDBJ databases">
        <authorList>
            <person name="Qu J."/>
            <person name="Murali S.C."/>
            <person name="Bandaranaike D."/>
            <person name="Bellair M."/>
            <person name="Blankenburg K."/>
            <person name="Chao H."/>
            <person name="Dinh H."/>
            <person name="Doddapaneni H."/>
            <person name="Downs B."/>
            <person name="Dugan-Rocha S."/>
            <person name="Elkadiri S."/>
            <person name="Gnanaolivu R.D."/>
            <person name="Hernandez B."/>
            <person name="Javaid M."/>
            <person name="Jayaseelan J.C."/>
            <person name="Lee S."/>
            <person name="Li M."/>
            <person name="Ming W."/>
            <person name="Munidasa M."/>
            <person name="Muniz J."/>
            <person name="Nguyen L."/>
            <person name="Ongeri F."/>
            <person name="Osuji N."/>
            <person name="Pu L.-L."/>
            <person name="Puazo M."/>
            <person name="Qu C."/>
            <person name="Quiroz J."/>
            <person name="Raj R."/>
            <person name="Weissenberger G."/>
            <person name="Xin Y."/>
            <person name="Zou X."/>
            <person name="Han Y."/>
            <person name="Richards S."/>
            <person name="Worley K."/>
            <person name="Muzny D."/>
            <person name="Gibbs R."/>
        </authorList>
    </citation>
    <scope>NUCLEOTIDE SEQUENCE</scope>
    <source>
        <strain evidence="5">Sampled in the wild</strain>
    </source>
</reference>
<evidence type="ECO:0000256" key="1">
    <source>
        <dbReference type="ARBA" id="ARBA00009283"/>
    </source>
</evidence>
<dbReference type="Proteomes" id="UP000792457">
    <property type="component" value="Unassembled WGS sequence"/>
</dbReference>
<keyword evidence="4" id="KW-0472">Membrane</keyword>
<comment type="caution">
    <text evidence="5">The sequence shown here is derived from an EMBL/GenBank/DDBJ whole genome shotgun (WGS) entry which is preliminary data.</text>
</comment>
<gene>
    <name evidence="5" type="ORF">J437_LFUL000275</name>
</gene>
<protein>
    <submittedName>
        <fullName evidence="5">Uncharacterized protein</fullName>
    </submittedName>
</protein>
<feature type="transmembrane region" description="Helical" evidence="4">
    <location>
        <begin position="46"/>
        <end position="66"/>
    </location>
</feature>
<keyword evidence="6" id="KW-1185">Reference proteome</keyword>
<reference evidence="5" key="2">
    <citation type="submission" date="2017-10" db="EMBL/GenBank/DDBJ databases">
        <title>Ladona fulva Genome sequencing and assembly.</title>
        <authorList>
            <person name="Murali S."/>
            <person name="Richards S."/>
            <person name="Bandaranaike D."/>
            <person name="Bellair M."/>
            <person name="Blankenburg K."/>
            <person name="Chao H."/>
            <person name="Dinh H."/>
            <person name="Doddapaneni H."/>
            <person name="Dugan-Rocha S."/>
            <person name="Elkadiri S."/>
            <person name="Gnanaolivu R."/>
            <person name="Hernandez B."/>
            <person name="Skinner E."/>
            <person name="Javaid M."/>
            <person name="Lee S."/>
            <person name="Li M."/>
            <person name="Ming W."/>
            <person name="Munidasa M."/>
            <person name="Muniz J."/>
            <person name="Nguyen L."/>
            <person name="Hughes D."/>
            <person name="Osuji N."/>
            <person name="Pu L.-L."/>
            <person name="Puazo M."/>
            <person name="Qu C."/>
            <person name="Quiroz J."/>
            <person name="Raj R."/>
            <person name="Weissenberger G."/>
            <person name="Xin Y."/>
            <person name="Zou X."/>
            <person name="Han Y."/>
            <person name="Worley K."/>
            <person name="Muzny D."/>
            <person name="Gibbs R."/>
        </authorList>
    </citation>
    <scope>NUCLEOTIDE SEQUENCE</scope>
    <source>
        <strain evidence="5">Sampled in the wild</strain>
    </source>
</reference>
<keyword evidence="4" id="KW-0812">Transmembrane</keyword>
<dbReference type="Gene3D" id="3.30.420.150">
    <property type="entry name" value="Exopolyphosphatase. Domain 2"/>
    <property type="match status" value="1"/>
</dbReference>
<dbReference type="OrthoDB" id="6372431at2759"/>
<dbReference type="GO" id="GO:0016787">
    <property type="term" value="F:hydrolase activity"/>
    <property type="evidence" value="ECO:0007669"/>
    <property type="project" value="UniProtKB-KW"/>
</dbReference>
<accession>A0A8K0K331</accession>
<name>A0A8K0K331_LADFU</name>
<dbReference type="AlphaFoldDB" id="A0A8K0K331"/>
<dbReference type="Pfam" id="PF01150">
    <property type="entry name" value="GDA1_CD39"/>
    <property type="match status" value="1"/>
</dbReference>
<evidence type="ECO:0000313" key="6">
    <source>
        <dbReference type="Proteomes" id="UP000792457"/>
    </source>
</evidence>
<evidence type="ECO:0000256" key="3">
    <source>
        <dbReference type="PIRSR" id="PIRSR600407-1"/>
    </source>
</evidence>
<sequence>MEDEIQPYESPEKKKKGRKPGRKYVLDIGVVKTMASGLPTKFLATFWWVITIITFIFGAGGLIYVISKLYFRKPLDWSYALIISPYSREVQMVVYTVKESTRDIIVRMDANITFSYHIETMGVNHVFKRKFAAAQRLVPWLSRSSSPIIFAGGDTMRSLRKDKTAFYNQIMDEIRNMLTKSQLKFLPHYMRTLEEWEEALHGWVTANYLSDFLSKGRQAIKAKRDIFTTRNTLGALDFGHTSMHISYEIPRILDHIPIPATVKNNAREITLFGRSNWGKLQQDGLPCYPETDDYTRPGAKYKTKPSRFALYSHKEYVFEACSRTTRMERNYGPKNLVTTVGRPNPETCKDHVKDIIDKCKEEFVYFDCPEFTFPERPYNVIFTGFNEFAAFAELAGLKTGDDKNKWDERRKEICGIKNMEQLTIKFPSRTADKKAYEFLCIAITFLLQILRDKIKLSNEEWKTLRFNHDIDDTRITWLLGYVLNVTSSLPTTSPFHELFTLNAIFIEGLACAAMLTVSSVALSFALRCFGRDMEKNQMLSMYICSYAKT</sequence>